<accession>A0A6C0H897</accession>
<keyword evidence="1" id="KW-1133">Transmembrane helix</keyword>
<keyword evidence="1" id="KW-0812">Transmembrane</keyword>
<protein>
    <submittedName>
        <fullName evidence="2">Uncharacterized protein</fullName>
    </submittedName>
</protein>
<dbReference type="AlphaFoldDB" id="A0A6C0H897"/>
<name>A0A6C0H897_9ZZZZ</name>
<evidence type="ECO:0000313" key="2">
    <source>
        <dbReference type="EMBL" id="QHT76719.1"/>
    </source>
</evidence>
<keyword evidence="1" id="KW-0472">Membrane</keyword>
<organism evidence="2">
    <name type="scientific">viral metagenome</name>
    <dbReference type="NCBI Taxonomy" id="1070528"/>
    <lineage>
        <taxon>unclassified sequences</taxon>
        <taxon>metagenomes</taxon>
        <taxon>organismal metagenomes</taxon>
    </lineage>
</organism>
<reference evidence="2" key="1">
    <citation type="journal article" date="2020" name="Nature">
        <title>Giant virus diversity and host interactions through global metagenomics.</title>
        <authorList>
            <person name="Schulz F."/>
            <person name="Roux S."/>
            <person name="Paez-Espino D."/>
            <person name="Jungbluth S."/>
            <person name="Walsh D.A."/>
            <person name="Denef V.J."/>
            <person name="McMahon K.D."/>
            <person name="Konstantinidis K.T."/>
            <person name="Eloe-Fadrosh E.A."/>
            <person name="Kyrpides N.C."/>
            <person name="Woyke T."/>
        </authorList>
    </citation>
    <scope>NUCLEOTIDE SEQUENCE</scope>
    <source>
        <strain evidence="2">GVMAG-M-3300023179-82</strain>
    </source>
</reference>
<evidence type="ECO:0000256" key="1">
    <source>
        <dbReference type="SAM" id="Phobius"/>
    </source>
</evidence>
<sequence>MFKIISKITFEDKIKSIILAVLFVESLIKDIIVLLRVLIYLQY</sequence>
<proteinExistence type="predicted"/>
<feature type="transmembrane region" description="Helical" evidence="1">
    <location>
        <begin position="16"/>
        <end position="41"/>
    </location>
</feature>
<dbReference type="EMBL" id="MN739900">
    <property type="protein sequence ID" value="QHT76719.1"/>
    <property type="molecule type" value="Genomic_DNA"/>
</dbReference>